<reference evidence="1 2" key="1">
    <citation type="submission" date="2020-04" db="EMBL/GenBank/DDBJ databases">
        <title>Flammeovirgaceae bacterium KN852 isolated from deep sea.</title>
        <authorList>
            <person name="Zhang D.-C."/>
        </authorList>
    </citation>
    <scope>NUCLEOTIDE SEQUENCE [LARGE SCALE GENOMIC DNA]</scope>
    <source>
        <strain evidence="1 2">KN852</strain>
    </source>
</reference>
<gene>
    <name evidence="1" type="ORF">HH304_21100</name>
</gene>
<dbReference type="AlphaFoldDB" id="A0A848J963"/>
<dbReference type="EMBL" id="JABBNU010000031">
    <property type="protein sequence ID" value="NMM50919.1"/>
    <property type="molecule type" value="Genomic_DNA"/>
</dbReference>
<dbReference type="PROSITE" id="PS51257">
    <property type="entry name" value="PROKAR_LIPOPROTEIN"/>
    <property type="match status" value="1"/>
</dbReference>
<evidence type="ECO:0000313" key="1">
    <source>
        <dbReference type="EMBL" id="NMM50919.1"/>
    </source>
</evidence>
<dbReference type="RefSeq" id="WP_169685282.1">
    <property type="nucleotide sequence ID" value="NZ_JABBNU010000031.1"/>
</dbReference>
<evidence type="ECO:0000313" key="2">
    <source>
        <dbReference type="Proteomes" id="UP000559010"/>
    </source>
</evidence>
<protein>
    <submittedName>
        <fullName evidence="1">Uncharacterized protein</fullName>
    </submittedName>
</protein>
<sequence>MNRVLLILATILFVSCQTETELFDDVNEMAEFDRDYKLTLIQSGKESGFLEPIMEYSLYMVDSIDFRNLENSVLTNDMFKEGTFYLNIELNDYIYENDLDIINMSRSLITKNKYDKVYYLYLLSDGKTIAVCKINS</sequence>
<comment type="caution">
    <text evidence="1">The sequence shown here is derived from an EMBL/GenBank/DDBJ whole genome shotgun (WGS) entry which is preliminary data.</text>
</comment>
<organism evidence="1 2">
    <name type="scientific">Marinigracilibium pacificum</name>
    <dbReference type="NCBI Taxonomy" id="2729599"/>
    <lineage>
        <taxon>Bacteria</taxon>
        <taxon>Pseudomonadati</taxon>
        <taxon>Bacteroidota</taxon>
        <taxon>Cytophagia</taxon>
        <taxon>Cytophagales</taxon>
        <taxon>Flammeovirgaceae</taxon>
        <taxon>Marinigracilibium</taxon>
    </lineage>
</organism>
<accession>A0A848J963</accession>
<proteinExistence type="predicted"/>
<dbReference type="Proteomes" id="UP000559010">
    <property type="component" value="Unassembled WGS sequence"/>
</dbReference>
<name>A0A848J963_9BACT</name>
<keyword evidence="2" id="KW-1185">Reference proteome</keyword>